<reference evidence="1" key="1">
    <citation type="submission" date="2019-12" db="EMBL/GenBank/DDBJ databases">
        <title>Genome sequencing and annotation of Brassica cretica.</title>
        <authorList>
            <person name="Studholme D.J."/>
            <person name="Sarris P."/>
        </authorList>
    </citation>
    <scope>NUCLEOTIDE SEQUENCE</scope>
    <source>
        <strain evidence="1">PFS-109/04</strain>
        <tissue evidence="1">Leaf</tissue>
    </source>
</reference>
<evidence type="ECO:0000313" key="1">
    <source>
        <dbReference type="EMBL" id="KAF3557811.1"/>
    </source>
</evidence>
<accession>A0A8S9R6R2</accession>
<organism evidence="1 2">
    <name type="scientific">Brassica cretica</name>
    <name type="common">Mustard</name>
    <dbReference type="NCBI Taxonomy" id="69181"/>
    <lineage>
        <taxon>Eukaryota</taxon>
        <taxon>Viridiplantae</taxon>
        <taxon>Streptophyta</taxon>
        <taxon>Embryophyta</taxon>
        <taxon>Tracheophyta</taxon>
        <taxon>Spermatophyta</taxon>
        <taxon>Magnoliopsida</taxon>
        <taxon>eudicotyledons</taxon>
        <taxon>Gunneridae</taxon>
        <taxon>Pentapetalae</taxon>
        <taxon>rosids</taxon>
        <taxon>malvids</taxon>
        <taxon>Brassicales</taxon>
        <taxon>Brassicaceae</taxon>
        <taxon>Brassiceae</taxon>
        <taxon>Brassica</taxon>
    </lineage>
</organism>
<comment type="caution">
    <text evidence="1">The sequence shown here is derived from an EMBL/GenBank/DDBJ whole genome shotgun (WGS) entry which is preliminary data.</text>
</comment>
<gene>
    <name evidence="1" type="ORF">F2Q69_00015674</name>
</gene>
<dbReference type="Proteomes" id="UP000712600">
    <property type="component" value="Unassembled WGS sequence"/>
</dbReference>
<dbReference type="EMBL" id="QGKX02000996">
    <property type="protein sequence ID" value="KAF3557811.1"/>
    <property type="molecule type" value="Genomic_DNA"/>
</dbReference>
<sequence>MPSKLSNSLMKSYAVMSASSTANFIPPLTETFLNFSNCLCYLSSHSPSLVPWLSRSLSPSLALSAQCRLLCYYPPLTQCRSPSCSIDILPSVSSEDDILCCKSSATVFSCNSNIPGHDPVSASSCASAANASLLFLFVKVLDHFLIESGGIGYVLGGHGGDMMNVGSRRKGCLITTMEGVNRGWTTGAATEMTGRVAECHGEESR</sequence>
<evidence type="ECO:0000313" key="2">
    <source>
        <dbReference type="Proteomes" id="UP000712600"/>
    </source>
</evidence>
<name>A0A8S9R6R2_BRACR</name>
<proteinExistence type="predicted"/>
<dbReference type="AlphaFoldDB" id="A0A8S9R6R2"/>
<protein>
    <submittedName>
        <fullName evidence="1">Uncharacterized protein</fullName>
    </submittedName>
</protein>